<protein>
    <recommendedName>
        <fullName evidence="4">Secreted protein</fullName>
    </recommendedName>
</protein>
<dbReference type="EMBL" id="JARAKH010000021">
    <property type="protein sequence ID" value="KAK8392831.1"/>
    <property type="molecule type" value="Genomic_DNA"/>
</dbReference>
<gene>
    <name evidence="2" type="ORF">O3P69_013099</name>
</gene>
<feature type="region of interest" description="Disordered" evidence="1">
    <location>
        <begin position="25"/>
        <end position="103"/>
    </location>
</feature>
<evidence type="ECO:0008006" key="4">
    <source>
        <dbReference type="Google" id="ProtNLM"/>
    </source>
</evidence>
<feature type="compositionally biased region" description="Polar residues" evidence="1">
    <location>
        <begin position="85"/>
        <end position="103"/>
    </location>
</feature>
<proteinExistence type="predicted"/>
<dbReference type="Proteomes" id="UP001487740">
    <property type="component" value="Unassembled WGS sequence"/>
</dbReference>
<comment type="caution">
    <text evidence="2">The sequence shown here is derived from an EMBL/GenBank/DDBJ whole genome shotgun (WGS) entry which is preliminary data.</text>
</comment>
<accession>A0AAW0TZZ8</accession>
<name>A0AAW0TZZ8_SCYPA</name>
<dbReference type="AlphaFoldDB" id="A0AAW0TZZ8"/>
<sequence>MFLLSSIIFLKSPVSCARGRSNLSHLSSFVPSTDAPPFLTNTRDTPHPAAQANDDDSEAADGNRQKVRLGTRLADTTEAGVVDQRLTTPANGSSQARQFQSSE</sequence>
<evidence type="ECO:0000313" key="3">
    <source>
        <dbReference type="Proteomes" id="UP001487740"/>
    </source>
</evidence>
<keyword evidence="3" id="KW-1185">Reference proteome</keyword>
<evidence type="ECO:0000313" key="2">
    <source>
        <dbReference type="EMBL" id="KAK8392831.1"/>
    </source>
</evidence>
<reference evidence="2 3" key="1">
    <citation type="submission" date="2023-03" db="EMBL/GenBank/DDBJ databases">
        <title>High-quality genome of Scylla paramamosain provides insights in environmental adaptation.</title>
        <authorList>
            <person name="Zhang L."/>
        </authorList>
    </citation>
    <scope>NUCLEOTIDE SEQUENCE [LARGE SCALE GENOMIC DNA]</scope>
    <source>
        <strain evidence="2">LZ_2023a</strain>
        <tissue evidence="2">Muscle</tissue>
    </source>
</reference>
<evidence type="ECO:0000256" key="1">
    <source>
        <dbReference type="SAM" id="MobiDB-lite"/>
    </source>
</evidence>
<organism evidence="2 3">
    <name type="scientific">Scylla paramamosain</name>
    <name type="common">Mud crab</name>
    <dbReference type="NCBI Taxonomy" id="85552"/>
    <lineage>
        <taxon>Eukaryota</taxon>
        <taxon>Metazoa</taxon>
        <taxon>Ecdysozoa</taxon>
        <taxon>Arthropoda</taxon>
        <taxon>Crustacea</taxon>
        <taxon>Multicrustacea</taxon>
        <taxon>Malacostraca</taxon>
        <taxon>Eumalacostraca</taxon>
        <taxon>Eucarida</taxon>
        <taxon>Decapoda</taxon>
        <taxon>Pleocyemata</taxon>
        <taxon>Brachyura</taxon>
        <taxon>Eubrachyura</taxon>
        <taxon>Portunoidea</taxon>
        <taxon>Portunidae</taxon>
        <taxon>Portuninae</taxon>
        <taxon>Scylla</taxon>
    </lineage>
</organism>